<keyword evidence="2" id="KW-1185">Reference proteome</keyword>
<evidence type="ECO:0000313" key="1">
    <source>
        <dbReference type="EMBL" id="RKP34480.1"/>
    </source>
</evidence>
<gene>
    <name evidence="1" type="ORF">BJ085DRAFT_9860</name>
</gene>
<proteinExistence type="predicted"/>
<evidence type="ECO:0000313" key="2">
    <source>
        <dbReference type="Proteomes" id="UP000268162"/>
    </source>
</evidence>
<dbReference type="AlphaFoldDB" id="A0A4P9ZQ38"/>
<feature type="non-terminal residue" evidence="1">
    <location>
        <position position="1"/>
    </location>
</feature>
<accession>A0A4P9ZQ38</accession>
<dbReference type="EMBL" id="ML003187">
    <property type="protein sequence ID" value="RKP34480.1"/>
    <property type="molecule type" value="Genomic_DNA"/>
</dbReference>
<organism evidence="1 2">
    <name type="scientific">Dimargaris cristalligena</name>
    <dbReference type="NCBI Taxonomy" id="215637"/>
    <lineage>
        <taxon>Eukaryota</taxon>
        <taxon>Fungi</taxon>
        <taxon>Fungi incertae sedis</taxon>
        <taxon>Zoopagomycota</taxon>
        <taxon>Kickxellomycotina</taxon>
        <taxon>Dimargaritomycetes</taxon>
        <taxon>Dimargaritales</taxon>
        <taxon>Dimargaritaceae</taxon>
        <taxon>Dimargaris</taxon>
    </lineage>
</organism>
<dbReference type="Proteomes" id="UP000268162">
    <property type="component" value="Unassembled WGS sequence"/>
</dbReference>
<protein>
    <submittedName>
        <fullName evidence="1">Uncharacterized protein</fullName>
    </submittedName>
</protein>
<reference evidence="2" key="1">
    <citation type="journal article" date="2018" name="Nat. Microbiol.">
        <title>Leveraging single-cell genomics to expand the fungal tree of life.</title>
        <authorList>
            <person name="Ahrendt S.R."/>
            <person name="Quandt C.A."/>
            <person name="Ciobanu D."/>
            <person name="Clum A."/>
            <person name="Salamov A."/>
            <person name="Andreopoulos B."/>
            <person name="Cheng J.F."/>
            <person name="Woyke T."/>
            <person name="Pelin A."/>
            <person name="Henrissat B."/>
            <person name="Reynolds N.K."/>
            <person name="Benny G.L."/>
            <person name="Smith M.E."/>
            <person name="James T.Y."/>
            <person name="Grigoriev I.V."/>
        </authorList>
    </citation>
    <scope>NUCLEOTIDE SEQUENCE [LARGE SCALE GENOMIC DNA]</scope>
    <source>
        <strain evidence="2">RSA 468</strain>
    </source>
</reference>
<dbReference type="InterPro" id="IPR018609">
    <property type="entry name" value="Bud13"/>
</dbReference>
<feature type="non-terminal residue" evidence="1">
    <location>
        <position position="60"/>
    </location>
</feature>
<sequence length="60" mass="7110">RQKQWNRGVLQNRKQRAAARRFEAESQLALVRYKGERAYNTELRDPPRWNGPATALMVKK</sequence>
<dbReference type="Pfam" id="PF09736">
    <property type="entry name" value="Bud13"/>
    <property type="match status" value="1"/>
</dbReference>
<name>A0A4P9ZQ38_9FUNG</name>